<accession>A0A5B9PN64</accession>
<reference evidence="2 3" key="1">
    <citation type="submission" date="2019-08" db="EMBL/GenBank/DDBJ databases">
        <title>Deep-cultivation of Planctomycetes and their phenomic and genomic characterization uncovers novel biology.</title>
        <authorList>
            <person name="Wiegand S."/>
            <person name="Jogler M."/>
            <person name="Boedeker C."/>
            <person name="Pinto D."/>
            <person name="Vollmers J."/>
            <person name="Rivas-Marin E."/>
            <person name="Kohn T."/>
            <person name="Peeters S.H."/>
            <person name="Heuer A."/>
            <person name="Rast P."/>
            <person name="Oberbeckmann S."/>
            <person name="Bunk B."/>
            <person name="Jeske O."/>
            <person name="Meyerdierks A."/>
            <person name="Storesund J.E."/>
            <person name="Kallscheuer N."/>
            <person name="Luecker S."/>
            <person name="Lage O.M."/>
            <person name="Pohl T."/>
            <person name="Merkel B.J."/>
            <person name="Hornburger P."/>
            <person name="Mueller R.-W."/>
            <person name="Bruemmer F."/>
            <person name="Labrenz M."/>
            <person name="Spormann A.M."/>
            <person name="Op den Camp H."/>
            <person name="Overmann J."/>
            <person name="Amann R."/>
            <person name="Jetten M.S.M."/>
            <person name="Mascher T."/>
            <person name="Medema M.H."/>
            <person name="Devos D.P."/>
            <person name="Kaster A.-K."/>
            <person name="Ovreas L."/>
            <person name="Rohde M."/>
            <person name="Galperin M.Y."/>
            <person name="Jogler C."/>
        </authorList>
    </citation>
    <scope>NUCLEOTIDE SEQUENCE [LARGE SCALE GENOMIC DNA]</scope>
    <source>
        <strain evidence="2 3">FC18</strain>
    </source>
</reference>
<sequence>MLSDFNQQRLQTSHRSKVPLELEQPLERTQLEQPLLELRRRNHKVQVQELRNRKELVLRIHMEPVLARSNPRCPFCREDG</sequence>
<feature type="compositionally biased region" description="Polar residues" evidence="1">
    <location>
        <begin position="1"/>
        <end position="11"/>
    </location>
</feature>
<organism evidence="2 3">
    <name type="scientific">Mariniblastus fucicola</name>
    <dbReference type="NCBI Taxonomy" id="980251"/>
    <lineage>
        <taxon>Bacteria</taxon>
        <taxon>Pseudomonadati</taxon>
        <taxon>Planctomycetota</taxon>
        <taxon>Planctomycetia</taxon>
        <taxon>Pirellulales</taxon>
        <taxon>Pirellulaceae</taxon>
        <taxon>Mariniblastus</taxon>
    </lineage>
</organism>
<dbReference type="RefSeq" id="WP_157665035.1">
    <property type="nucleotide sequence ID" value="NZ_CP042912.1"/>
</dbReference>
<evidence type="ECO:0000256" key="1">
    <source>
        <dbReference type="SAM" id="MobiDB-lite"/>
    </source>
</evidence>
<dbReference type="STRING" id="980251.GCA_001642875_04225"/>
<evidence type="ECO:0000313" key="2">
    <source>
        <dbReference type="EMBL" id="QEG23971.1"/>
    </source>
</evidence>
<keyword evidence="3" id="KW-1185">Reference proteome</keyword>
<gene>
    <name evidence="2" type="ORF">MFFC18_38760</name>
</gene>
<dbReference type="AlphaFoldDB" id="A0A5B9PN64"/>
<dbReference type="Proteomes" id="UP000322214">
    <property type="component" value="Chromosome"/>
</dbReference>
<dbReference type="EMBL" id="CP042912">
    <property type="protein sequence ID" value="QEG23971.1"/>
    <property type="molecule type" value="Genomic_DNA"/>
</dbReference>
<name>A0A5B9PN64_9BACT</name>
<evidence type="ECO:0000313" key="3">
    <source>
        <dbReference type="Proteomes" id="UP000322214"/>
    </source>
</evidence>
<proteinExistence type="predicted"/>
<dbReference type="KEGG" id="mff:MFFC18_38760"/>
<protein>
    <submittedName>
        <fullName evidence="2">Uncharacterized protein</fullName>
    </submittedName>
</protein>
<feature type="region of interest" description="Disordered" evidence="1">
    <location>
        <begin position="1"/>
        <end position="22"/>
    </location>
</feature>